<evidence type="ECO:0000256" key="4">
    <source>
        <dbReference type="ARBA" id="ARBA00022695"/>
    </source>
</evidence>
<organism evidence="14 15">
    <name type="scientific">Actinobacillus delphinicola</name>
    <dbReference type="NCBI Taxonomy" id="51161"/>
    <lineage>
        <taxon>Bacteria</taxon>
        <taxon>Pseudomonadati</taxon>
        <taxon>Pseudomonadota</taxon>
        <taxon>Gammaproteobacteria</taxon>
        <taxon>Pasteurellales</taxon>
        <taxon>Pasteurellaceae</taxon>
        <taxon>Actinobacillus</taxon>
    </lineage>
</organism>
<dbReference type="InterPro" id="IPR002646">
    <property type="entry name" value="PolA_pol_head_dom"/>
</dbReference>
<keyword evidence="4 11" id="KW-0548">Nucleotidyltransferase</keyword>
<dbReference type="Pfam" id="PF12627">
    <property type="entry name" value="PolyA_pol_RNAbd"/>
    <property type="match status" value="1"/>
</dbReference>
<dbReference type="Proteomes" id="UP000279799">
    <property type="component" value="Chromosome"/>
</dbReference>
<keyword evidence="8 11" id="KW-0067">ATP-binding</keyword>
<dbReference type="PANTHER" id="PTHR47545">
    <property type="entry name" value="MULTIFUNCTIONAL CCA PROTEIN"/>
    <property type="match status" value="1"/>
</dbReference>
<keyword evidence="15" id="KW-1185">Reference proteome</keyword>
<feature type="binding site" evidence="11">
    <location>
        <position position="96"/>
    </location>
    <ligand>
        <name>ATP</name>
        <dbReference type="ChEBI" id="CHEBI:30616"/>
    </ligand>
</feature>
<gene>
    <name evidence="11 14" type="primary">cca</name>
    <name evidence="14" type="ORF">NCTC12871_00232</name>
</gene>
<sequence length="380" mass="43993">MGVILVEYYLVGGAVRDKYLGLEVKDKDWLVVGATPAILLAQGFQQVGKDFPVFLHPKTKEEYALARTEKKAGVGYTGFICDFSPNITLKEDLLRRDLTINALAEDQYGVLYDFYGGKSDIEQRILRHISPAFCEDPLRILRVARFAARFASLDFTIAPETLSLMKEMTKAGELTTLTPERVWQETLKALDTTSPVTYFTLLESIDALSVLYPELAEYLYQDSEFLYFCQNEINSMLPLAQERALFHFTLIFSVLSENALQDLCRHLKVPNNFKHFALMYHRFRHLFEDYSALTVADVIACFNQIDIWRKPELFEKLKIFIEWKNREKSTMDTLWQAYQMAQQIDVQQIIQAGFQKAEIRHELDRQRQEQIAKILPKNVA</sequence>
<evidence type="ECO:0000259" key="12">
    <source>
        <dbReference type="Pfam" id="PF01743"/>
    </source>
</evidence>
<feature type="binding site" evidence="11">
    <location>
        <position position="142"/>
    </location>
    <ligand>
        <name>CTP</name>
        <dbReference type="ChEBI" id="CHEBI:37563"/>
    </ligand>
</feature>
<dbReference type="GO" id="GO:0000287">
    <property type="term" value="F:magnesium ion binding"/>
    <property type="evidence" value="ECO:0007669"/>
    <property type="project" value="UniProtKB-UniRule"/>
</dbReference>
<dbReference type="GO" id="GO:0160016">
    <property type="term" value="F:CCACCA tRNA nucleotidyltransferase activity"/>
    <property type="evidence" value="ECO:0007669"/>
    <property type="project" value="RHEA"/>
</dbReference>
<dbReference type="Gene3D" id="1.10.3090.10">
    <property type="entry name" value="cca-adding enzyme, domain 2"/>
    <property type="match status" value="1"/>
</dbReference>
<evidence type="ECO:0000313" key="15">
    <source>
        <dbReference type="Proteomes" id="UP000279799"/>
    </source>
</evidence>
<evidence type="ECO:0000256" key="1">
    <source>
        <dbReference type="ARBA" id="ARBA00001946"/>
    </source>
</evidence>
<feature type="binding site" evidence="11">
    <location>
        <position position="28"/>
    </location>
    <ligand>
        <name>Mg(2+)</name>
        <dbReference type="ChEBI" id="CHEBI:18420"/>
    </ligand>
</feature>
<feature type="binding site" evidence="11">
    <location>
        <position position="13"/>
    </location>
    <ligand>
        <name>CTP</name>
        <dbReference type="ChEBI" id="CHEBI:37563"/>
    </ligand>
</feature>
<comment type="function">
    <text evidence="11">Catalyzes the addition and repair of the essential 3'-terminal CCA sequence in tRNAs without using a nucleic acid template. Adds these three nucleotides in the order of C, C, and A to the tRNA nucleotide-73, using CTP and ATP as substrates and producing inorganic pyrophosphate. tRNA 3'-terminal CCA addition is required both for tRNA processing and repair. Also involved in tRNA surveillance by mediating tandem CCA addition to generate a CCACCA at the 3' terminus of unstable tRNAs. While stable tRNAs receive only 3'-terminal CCA, unstable tRNAs are marked with CCACCA and rapidly degraded.</text>
</comment>
<dbReference type="InterPro" id="IPR012006">
    <property type="entry name" value="CCA_bact"/>
</dbReference>
<dbReference type="GO" id="GO:0004810">
    <property type="term" value="F:CCA tRNA nucleotidyltransferase activity"/>
    <property type="evidence" value="ECO:0007669"/>
    <property type="project" value="UniProtKB-UniRule"/>
</dbReference>
<evidence type="ECO:0000256" key="10">
    <source>
        <dbReference type="ARBA" id="ARBA00022884"/>
    </source>
</evidence>
<evidence type="ECO:0000256" key="9">
    <source>
        <dbReference type="ARBA" id="ARBA00022842"/>
    </source>
</evidence>
<feature type="binding site" evidence="11">
    <location>
        <position position="145"/>
    </location>
    <ligand>
        <name>CTP</name>
        <dbReference type="ChEBI" id="CHEBI:37563"/>
    </ligand>
</feature>
<keyword evidence="5 11" id="KW-0479">Metal-binding</keyword>
<evidence type="ECO:0000256" key="11">
    <source>
        <dbReference type="HAMAP-Rule" id="MF_01262"/>
    </source>
</evidence>
<dbReference type="InterPro" id="IPR043519">
    <property type="entry name" value="NT_sf"/>
</dbReference>
<dbReference type="Pfam" id="PF01743">
    <property type="entry name" value="PolyA_pol"/>
    <property type="match status" value="1"/>
</dbReference>
<dbReference type="SUPFAM" id="SSF81891">
    <property type="entry name" value="Poly A polymerase C-terminal region-like"/>
    <property type="match status" value="1"/>
</dbReference>
<dbReference type="GO" id="GO:0001680">
    <property type="term" value="P:tRNA 3'-terminal CCA addition"/>
    <property type="evidence" value="ECO:0007669"/>
    <property type="project" value="UniProtKB-UniRule"/>
</dbReference>
<evidence type="ECO:0000259" key="13">
    <source>
        <dbReference type="Pfam" id="PF12627"/>
    </source>
</evidence>
<feature type="domain" description="Poly A polymerase head" evidence="12">
    <location>
        <begin position="9"/>
        <end position="127"/>
    </location>
</feature>
<dbReference type="Gene3D" id="3.30.460.10">
    <property type="entry name" value="Beta Polymerase, domain 2"/>
    <property type="match status" value="1"/>
</dbReference>
<keyword evidence="2 11" id="KW-0808">Transferase</keyword>
<dbReference type="InterPro" id="IPR032828">
    <property type="entry name" value="PolyA_RNA-bd"/>
</dbReference>
<reference evidence="14 15" key="1">
    <citation type="submission" date="2018-12" db="EMBL/GenBank/DDBJ databases">
        <authorList>
            <consortium name="Pathogen Informatics"/>
        </authorList>
    </citation>
    <scope>NUCLEOTIDE SEQUENCE [LARGE SCALE GENOMIC DNA]</scope>
    <source>
        <strain evidence="14 15">NCTC12871</strain>
    </source>
</reference>
<comment type="similarity">
    <text evidence="11">Belongs to the tRNA nucleotidyltransferase/poly(A) polymerase family. Bacterial CCA-adding enzyme type 2 subfamily.</text>
</comment>
<accession>A0A448TS04</accession>
<comment type="catalytic activity">
    <reaction evidence="11">
        <text>a tRNA with a 3' CCA end + 2 CTP + ATP = a tRNA with a 3' CCACCA end + 3 diphosphate</text>
        <dbReference type="Rhea" id="RHEA:76235"/>
        <dbReference type="Rhea" id="RHEA-COMP:10468"/>
        <dbReference type="Rhea" id="RHEA-COMP:18655"/>
        <dbReference type="ChEBI" id="CHEBI:30616"/>
        <dbReference type="ChEBI" id="CHEBI:33019"/>
        <dbReference type="ChEBI" id="CHEBI:37563"/>
        <dbReference type="ChEBI" id="CHEBI:83071"/>
        <dbReference type="ChEBI" id="CHEBI:195187"/>
    </reaction>
</comment>
<dbReference type="InterPro" id="IPR050124">
    <property type="entry name" value="tRNA_CCA-adding_enzyme"/>
</dbReference>
<evidence type="ECO:0000256" key="8">
    <source>
        <dbReference type="ARBA" id="ARBA00022840"/>
    </source>
</evidence>
<keyword evidence="10 11" id="KW-0694">RNA-binding</keyword>
<evidence type="ECO:0000256" key="5">
    <source>
        <dbReference type="ARBA" id="ARBA00022723"/>
    </source>
</evidence>
<dbReference type="EC" id="2.7.7.72" evidence="11"/>
<dbReference type="GO" id="GO:0000049">
    <property type="term" value="F:tRNA binding"/>
    <property type="evidence" value="ECO:0007669"/>
    <property type="project" value="UniProtKB-UniRule"/>
</dbReference>
<evidence type="ECO:0000256" key="6">
    <source>
        <dbReference type="ARBA" id="ARBA00022741"/>
    </source>
</evidence>
<keyword evidence="9 11" id="KW-0460">Magnesium</keyword>
<keyword evidence="7 11" id="KW-0692">RNA repair</keyword>
<feature type="binding site" evidence="11">
    <location>
        <position position="16"/>
    </location>
    <ligand>
        <name>ATP</name>
        <dbReference type="ChEBI" id="CHEBI:30616"/>
    </ligand>
</feature>
<dbReference type="PANTHER" id="PTHR47545:SF1">
    <property type="entry name" value="MULTIFUNCTIONAL CCA PROTEIN"/>
    <property type="match status" value="1"/>
</dbReference>
<keyword evidence="3 11" id="KW-0819">tRNA processing</keyword>
<feature type="binding site" evidence="11">
    <location>
        <position position="142"/>
    </location>
    <ligand>
        <name>ATP</name>
        <dbReference type="ChEBI" id="CHEBI:30616"/>
    </ligand>
</feature>
<feature type="binding site" evidence="11">
    <location>
        <position position="96"/>
    </location>
    <ligand>
        <name>CTP</name>
        <dbReference type="ChEBI" id="CHEBI:37563"/>
    </ligand>
</feature>
<protein>
    <recommendedName>
        <fullName evidence="11">CCA-adding enzyme</fullName>
        <ecNumber evidence="11">2.7.7.72</ecNumber>
    </recommendedName>
    <alternativeName>
        <fullName evidence="11">CCA tRNA nucleotidyltransferase</fullName>
    </alternativeName>
    <alternativeName>
        <fullName evidence="11">tRNA CCA-pyrophosphorylase</fullName>
    </alternativeName>
    <alternativeName>
        <fullName evidence="11">tRNA adenylyl-/cytidylyl- transferase</fullName>
    </alternativeName>
    <alternativeName>
        <fullName evidence="11">tRNA nucleotidyltransferase</fullName>
    </alternativeName>
    <alternativeName>
        <fullName evidence="11">tRNA-NT</fullName>
    </alternativeName>
</protein>
<dbReference type="OrthoDB" id="9805698at2"/>
<proteinExistence type="inferred from homology"/>
<dbReference type="GO" id="GO:0042245">
    <property type="term" value="P:RNA repair"/>
    <property type="evidence" value="ECO:0007669"/>
    <property type="project" value="UniProtKB-KW"/>
</dbReference>
<keyword evidence="6 11" id="KW-0547">Nucleotide-binding</keyword>
<evidence type="ECO:0000256" key="2">
    <source>
        <dbReference type="ARBA" id="ARBA00022679"/>
    </source>
</evidence>
<dbReference type="HAMAP" id="MF_01262">
    <property type="entry name" value="CCA_bact_type2"/>
    <property type="match status" value="1"/>
</dbReference>
<dbReference type="RefSeq" id="WP_126598214.1">
    <property type="nucleotide sequence ID" value="NZ_LR134510.1"/>
</dbReference>
<feature type="domain" description="tRNA nucleotidyltransferase/poly(A) polymerase RNA and SrmB- binding" evidence="13">
    <location>
        <begin position="154"/>
        <end position="218"/>
    </location>
</feature>
<dbReference type="KEGG" id="adp:NCTC12871_00232"/>
<dbReference type="PIRSF" id="PIRSF000813">
    <property type="entry name" value="CCA_bact"/>
    <property type="match status" value="1"/>
</dbReference>
<comment type="miscellaneous">
    <text evidence="11">A single active site specifically recognizes both ATP and CTP and is responsible for their addition.</text>
</comment>
<feature type="binding site" evidence="11">
    <location>
        <position position="26"/>
    </location>
    <ligand>
        <name>Mg(2+)</name>
        <dbReference type="ChEBI" id="CHEBI:18420"/>
    </ligand>
</feature>
<dbReference type="SUPFAM" id="SSF81301">
    <property type="entry name" value="Nucleotidyltransferase"/>
    <property type="match status" value="1"/>
</dbReference>
<evidence type="ECO:0000256" key="3">
    <source>
        <dbReference type="ARBA" id="ARBA00022694"/>
    </source>
</evidence>
<feature type="binding site" evidence="11">
    <location>
        <position position="13"/>
    </location>
    <ligand>
        <name>ATP</name>
        <dbReference type="ChEBI" id="CHEBI:30616"/>
    </ligand>
</feature>
<comment type="cofactor">
    <cofactor evidence="1 11">
        <name>Mg(2+)</name>
        <dbReference type="ChEBI" id="CHEBI:18420"/>
    </cofactor>
</comment>
<evidence type="ECO:0000256" key="7">
    <source>
        <dbReference type="ARBA" id="ARBA00022800"/>
    </source>
</evidence>
<dbReference type="GO" id="GO:0005524">
    <property type="term" value="F:ATP binding"/>
    <property type="evidence" value="ECO:0007669"/>
    <property type="project" value="UniProtKB-UniRule"/>
</dbReference>
<evidence type="ECO:0000313" key="14">
    <source>
        <dbReference type="EMBL" id="VEJ08817.1"/>
    </source>
</evidence>
<comment type="catalytic activity">
    <reaction evidence="11">
        <text>a tRNA precursor + 2 CTP + ATP = a tRNA with a 3' CCA end + 3 diphosphate</text>
        <dbReference type="Rhea" id="RHEA:14433"/>
        <dbReference type="Rhea" id="RHEA-COMP:10465"/>
        <dbReference type="Rhea" id="RHEA-COMP:10468"/>
        <dbReference type="ChEBI" id="CHEBI:30616"/>
        <dbReference type="ChEBI" id="CHEBI:33019"/>
        <dbReference type="ChEBI" id="CHEBI:37563"/>
        <dbReference type="ChEBI" id="CHEBI:74896"/>
        <dbReference type="ChEBI" id="CHEBI:83071"/>
        <dbReference type="EC" id="2.7.7.72"/>
    </reaction>
</comment>
<dbReference type="AlphaFoldDB" id="A0A448TS04"/>
<feature type="binding site" evidence="11">
    <location>
        <position position="145"/>
    </location>
    <ligand>
        <name>ATP</name>
        <dbReference type="ChEBI" id="CHEBI:30616"/>
    </ligand>
</feature>
<feature type="binding site" evidence="11">
    <location>
        <position position="16"/>
    </location>
    <ligand>
        <name>CTP</name>
        <dbReference type="ChEBI" id="CHEBI:37563"/>
    </ligand>
</feature>
<dbReference type="EMBL" id="LR134510">
    <property type="protein sequence ID" value="VEJ08817.1"/>
    <property type="molecule type" value="Genomic_DNA"/>
</dbReference>
<name>A0A448TS04_9PAST</name>